<feature type="domain" description="HTH marR-type" evidence="1">
    <location>
        <begin position="20"/>
        <end position="156"/>
    </location>
</feature>
<dbReference type="RefSeq" id="WP_146276835.1">
    <property type="nucleotide sequence ID" value="NZ_CP042260.1"/>
</dbReference>
<dbReference type="EMBL" id="CP042260">
    <property type="protein sequence ID" value="QDY66673.1"/>
    <property type="molecule type" value="Genomic_DNA"/>
</dbReference>
<accession>A0A5B8IMJ5</accession>
<evidence type="ECO:0000313" key="4">
    <source>
        <dbReference type="Proteomes" id="UP000320717"/>
    </source>
</evidence>
<dbReference type="PANTHER" id="PTHR33164:SF43">
    <property type="entry name" value="HTH-TYPE TRANSCRIPTIONAL REPRESSOR YETL"/>
    <property type="match status" value="1"/>
</dbReference>
<dbReference type="SUPFAM" id="SSF46785">
    <property type="entry name" value="Winged helix' DNA-binding domain"/>
    <property type="match status" value="1"/>
</dbReference>
<dbReference type="Pfam" id="PF12802">
    <property type="entry name" value="MarR_2"/>
    <property type="match status" value="1"/>
</dbReference>
<dbReference type="SMART" id="SM00347">
    <property type="entry name" value="HTH_MARR"/>
    <property type="match status" value="1"/>
</dbReference>
<dbReference type="EMBL" id="CP102487">
    <property type="protein sequence ID" value="UUX58792.1"/>
    <property type="molecule type" value="Genomic_DNA"/>
</dbReference>
<dbReference type="PANTHER" id="PTHR33164">
    <property type="entry name" value="TRANSCRIPTIONAL REGULATOR, MARR FAMILY"/>
    <property type="match status" value="1"/>
</dbReference>
<dbReference type="Proteomes" id="UP001060018">
    <property type="component" value="Chromosome"/>
</dbReference>
<protein>
    <submittedName>
        <fullName evidence="3">MarR family transcriptional regulator</fullName>
    </submittedName>
</protein>
<dbReference type="InterPro" id="IPR039422">
    <property type="entry name" value="MarR/SlyA-like"/>
</dbReference>
<dbReference type="AlphaFoldDB" id="A0A5B8IMJ5"/>
<gene>
    <name evidence="2" type="ORF">FQA45_10255</name>
    <name evidence="3" type="ORF">NUH22_16110</name>
</gene>
<reference evidence="2 4" key="1">
    <citation type="submission" date="2019-07" db="EMBL/GenBank/DDBJ databases">
        <title>Complete Genome Sequence of drought tolerant Plant Growth-Promoting Rhizobacterium Glutamicibacter halophytocola DR408.</title>
        <authorList>
            <person name="Nishu S.D."/>
            <person name="Lee T.K."/>
        </authorList>
    </citation>
    <scope>NUCLEOTIDE SEQUENCE [LARGE SCALE GENOMIC DNA]</scope>
    <source>
        <strain evidence="2 4">DR408</strain>
    </source>
</reference>
<keyword evidence="4" id="KW-1185">Reference proteome</keyword>
<evidence type="ECO:0000313" key="2">
    <source>
        <dbReference type="EMBL" id="QDY66673.1"/>
    </source>
</evidence>
<name>A0A5B8IMJ5_9MICC</name>
<reference evidence="3" key="2">
    <citation type="journal article" date="2022" name="Pest Manag. Sci.">
        <title>Glutamicibacter halophytocola-mediated host fitness of potato tuber moth on Solanaceae crops.</title>
        <authorList>
            <person name="Wang W."/>
            <person name="Xiao G."/>
            <person name="Du G."/>
            <person name="Chang L."/>
            <person name="Yang Y."/>
            <person name="Ye J."/>
            <person name="Chen B."/>
        </authorList>
    </citation>
    <scope>NUCLEOTIDE SEQUENCE</scope>
    <source>
        <strain evidence="3">S2</strain>
    </source>
</reference>
<evidence type="ECO:0000313" key="3">
    <source>
        <dbReference type="EMBL" id="UUX58792.1"/>
    </source>
</evidence>
<proteinExistence type="predicted"/>
<sequence length="186" mass="20853">MSHYESSGYWYGDGQSAPEAVDLLNLMRRYRDAERNMRANTRGSMGMNETDMTALRFLLGAHRKGEVPRQRDFAEKLGISNASVSALIDRLCRDGYAQRVMHPADRRSVGIIPTQYSDTEVRGTLQQMHERMMAAVDGLNVEERKAAAKFLNALIASVEWNDLDLGHAAQRDHELRDVPGSNLASS</sequence>
<dbReference type="GO" id="GO:0006950">
    <property type="term" value="P:response to stress"/>
    <property type="evidence" value="ECO:0007669"/>
    <property type="project" value="TreeGrafter"/>
</dbReference>
<organism evidence="3 5">
    <name type="scientific">Glutamicibacter halophytocola</name>
    <dbReference type="NCBI Taxonomy" id="1933880"/>
    <lineage>
        <taxon>Bacteria</taxon>
        <taxon>Bacillati</taxon>
        <taxon>Actinomycetota</taxon>
        <taxon>Actinomycetes</taxon>
        <taxon>Micrococcales</taxon>
        <taxon>Micrococcaceae</taxon>
        <taxon>Glutamicibacter</taxon>
    </lineage>
</organism>
<dbReference type="InterPro" id="IPR000835">
    <property type="entry name" value="HTH_MarR-typ"/>
</dbReference>
<dbReference type="PROSITE" id="PS50995">
    <property type="entry name" value="HTH_MARR_2"/>
    <property type="match status" value="1"/>
</dbReference>
<dbReference type="InterPro" id="IPR036390">
    <property type="entry name" value="WH_DNA-bd_sf"/>
</dbReference>
<dbReference type="Proteomes" id="UP000320717">
    <property type="component" value="Chromosome"/>
</dbReference>
<dbReference type="OrthoDB" id="162531at2"/>
<evidence type="ECO:0000313" key="5">
    <source>
        <dbReference type="Proteomes" id="UP001060018"/>
    </source>
</evidence>
<dbReference type="Gene3D" id="1.10.10.10">
    <property type="entry name" value="Winged helix-like DNA-binding domain superfamily/Winged helix DNA-binding domain"/>
    <property type="match status" value="1"/>
</dbReference>
<dbReference type="InterPro" id="IPR036388">
    <property type="entry name" value="WH-like_DNA-bd_sf"/>
</dbReference>
<dbReference type="GO" id="GO:0003700">
    <property type="term" value="F:DNA-binding transcription factor activity"/>
    <property type="evidence" value="ECO:0007669"/>
    <property type="project" value="InterPro"/>
</dbReference>
<evidence type="ECO:0000259" key="1">
    <source>
        <dbReference type="PROSITE" id="PS50995"/>
    </source>
</evidence>